<keyword evidence="3" id="KW-1185">Reference proteome</keyword>
<dbReference type="EMBL" id="CAVLGL010000090">
    <property type="protein sequence ID" value="CAK1594439.1"/>
    <property type="molecule type" value="Genomic_DNA"/>
</dbReference>
<dbReference type="Proteomes" id="UP001314205">
    <property type="component" value="Unassembled WGS sequence"/>
</dbReference>
<evidence type="ECO:0000313" key="2">
    <source>
        <dbReference type="EMBL" id="CAK1594439.1"/>
    </source>
</evidence>
<feature type="coiled-coil region" evidence="1">
    <location>
        <begin position="51"/>
        <end position="78"/>
    </location>
</feature>
<keyword evidence="1" id="KW-0175">Coiled coil</keyword>
<gene>
    <name evidence="2" type="ORF">PARMNEM_LOCUS14068</name>
</gene>
<name>A0AAV1LJK2_9NEOP</name>
<dbReference type="PANTHER" id="PTHR47331:SF4">
    <property type="entry name" value="PEPTIDASE S1 DOMAIN-CONTAINING PROTEIN"/>
    <property type="match status" value="1"/>
</dbReference>
<protein>
    <recommendedName>
        <fullName evidence="4">Peptidase aspartic putative domain-containing protein</fullName>
    </recommendedName>
</protein>
<evidence type="ECO:0000256" key="1">
    <source>
        <dbReference type="SAM" id="Coils"/>
    </source>
</evidence>
<dbReference type="AlphaFoldDB" id="A0AAV1LJK2"/>
<accession>A0AAV1LJK2</accession>
<reference evidence="2 3" key="1">
    <citation type="submission" date="2023-11" db="EMBL/GenBank/DDBJ databases">
        <authorList>
            <person name="Hedman E."/>
            <person name="Englund M."/>
            <person name="Stromberg M."/>
            <person name="Nyberg Akerstrom W."/>
            <person name="Nylinder S."/>
            <person name="Jareborg N."/>
            <person name="Kallberg Y."/>
            <person name="Kronander E."/>
        </authorList>
    </citation>
    <scope>NUCLEOTIDE SEQUENCE [LARGE SCALE GENOMIC DNA]</scope>
</reference>
<organism evidence="2 3">
    <name type="scientific">Parnassius mnemosyne</name>
    <name type="common">clouded apollo</name>
    <dbReference type="NCBI Taxonomy" id="213953"/>
    <lineage>
        <taxon>Eukaryota</taxon>
        <taxon>Metazoa</taxon>
        <taxon>Ecdysozoa</taxon>
        <taxon>Arthropoda</taxon>
        <taxon>Hexapoda</taxon>
        <taxon>Insecta</taxon>
        <taxon>Pterygota</taxon>
        <taxon>Neoptera</taxon>
        <taxon>Endopterygota</taxon>
        <taxon>Lepidoptera</taxon>
        <taxon>Glossata</taxon>
        <taxon>Ditrysia</taxon>
        <taxon>Papilionoidea</taxon>
        <taxon>Papilionidae</taxon>
        <taxon>Parnassiinae</taxon>
        <taxon>Parnassini</taxon>
        <taxon>Parnassius</taxon>
        <taxon>Driopa</taxon>
    </lineage>
</organism>
<dbReference type="Pfam" id="PF03564">
    <property type="entry name" value="DUF1759"/>
    <property type="match status" value="1"/>
</dbReference>
<evidence type="ECO:0008006" key="4">
    <source>
        <dbReference type="Google" id="ProtNLM"/>
    </source>
</evidence>
<evidence type="ECO:0000313" key="3">
    <source>
        <dbReference type="Proteomes" id="UP001314205"/>
    </source>
</evidence>
<proteinExistence type="predicted"/>
<comment type="caution">
    <text evidence="2">The sequence shown here is derived from an EMBL/GenBank/DDBJ whole genome shotgun (WGS) entry which is preliminary data.</text>
</comment>
<dbReference type="PANTHER" id="PTHR47331">
    <property type="entry name" value="PHD-TYPE DOMAIN-CONTAINING PROTEIN"/>
    <property type="match status" value="1"/>
</dbReference>
<sequence length="665" mass="75523">MAEEKIQKLIKLRSSIKSKVTILNKYVKVLQSGGPPSDLQLLDLEGRFKKFDALYAQYDELQSQIEVLSDDSDTQELEREEFEGQYYSLAAAARSVLGARPARQYEQPLNRSLSSYEYVSLQQTGAFKSNCVRLPKIDLPVFNGHYQHSLEFRDTYISLIHSRQDIDNINKLHYLRASLRSSALLVIDNLDFKAENYNSAWNLLCSRYDNKRLLVNYHVRELFNVEHMRNESCKGIRRLIDVTNKNLRALTTLDQPTQHWDTLIIHMMAEKLDSVTHREWEEYRNTLNNPPSLETFTTFLSNRADLLETLQESKNKPQKYETYKTNTNLLIATNTQREKQNFNKKTTYLIKKIFTCPLCNQNHFLFTCETFRALPIEIRIQKAKESNVCLNCLRPGHLENNCNLSSCKYYKKRHNTLLHLHEPQPIPEPAMPSTSSINHFANSSESKQVATPPLVLLSTALVKVLDGTGAAHSARMLLDNGSTANFVMQSLCGKLGLSRRSVSSTVTGINSNSSHITQSCSLNIKSLHNDYNLTVDCLILPEITKALPSSFIDIQNIPLPMGISFADPSFNIPSAIDILVGAEVFWSVLCNNSIDLGKNQPKLYETKLGWLVSGHVARLKAPSSSPVCHFISEDSNPDLTRFWELDTVAAKHSLSPEERACDRAF</sequence>
<dbReference type="InterPro" id="IPR005312">
    <property type="entry name" value="DUF1759"/>
</dbReference>
<dbReference type="CDD" id="cd00303">
    <property type="entry name" value="retropepsin_like"/>
    <property type="match status" value="1"/>
</dbReference>